<evidence type="ECO:0000313" key="1">
    <source>
        <dbReference type="EMBL" id="PIR82448.1"/>
    </source>
</evidence>
<sequence>MSFRYCTKCVMPNTKPDLSFDEEGVCDACRSAEMKGTIDWEARETEFRELVSRFKNKSGGNYDCVIPISGGKDSHYQAYMARKYGLNPLMVNFEATLRNELGRKNLENIRQFGDLLEFKKNPEIYKKMCLYAFKQVGDHEWPNHIGIFTFSVRVAVQFRIPLVLWGENSQLEYGGPKAARMKNVLDRRWLEEFGGLLGLRVEDMIGVEGITKEDLVSYFYPSDKELEEAGLFGAFLGYYFKWDARQQVQLMQKYGFSVKEDGPVEGTYTNYENLDDAIVAVHDYLKFVKFGFGRATDHACLDVRNGRITRDEAVKLVTEYDGKWPKVAISEFLEFFNMTPEEFDTIVDSFTDKMLFEVNSDGSLQRAPDHSLVKKYGDYSLEAQR</sequence>
<accession>A0A2H0U7Q4</accession>
<dbReference type="NCBIfam" id="TIGR03573">
    <property type="entry name" value="WbuX"/>
    <property type="match status" value="1"/>
</dbReference>
<name>A0A2H0U7Q4_9BACT</name>
<reference evidence="2" key="1">
    <citation type="submission" date="2017-09" db="EMBL/GenBank/DDBJ databases">
        <title>Depth-based differentiation of microbial function through sediment-hosted aquifers and enrichment of novel symbionts in the deep terrestrial subsurface.</title>
        <authorList>
            <person name="Probst A.J."/>
            <person name="Ladd B."/>
            <person name="Jarett J.K."/>
            <person name="Geller-Mcgrath D.E."/>
            <person name="Sieber C.M.K."/>
            <person name="Emerson J.B."/>
            <person name="Anantharaman K."/>
            <person name="Thomas B.C."/>
            <person name="Malmstrom R."/>
            <person name="Stieglmeier M."/>
            <person name="Klingl A."/>
            <person name="Woyke T."/>
            <person name="Ryan C.M."/>
            <person name="Banfield J.F."/>
        </authorList>
    </citation>
    <scope>NUCLEOTIDE SEQUENCE [LARGE SCALE GENOMIC DNA]</scope>
</reference>
<dbReference type="InterPro" id="IPR014729">
    <property type="entry name" value="Rossmann-like_a/b/a_fold"/>
</dbReference>
<dbReference type="GO" id="GO:0016740">
    <property type="term" value="F:transferase activity"/>
    <property type="evidence" value="ECO:0007669"/>
    <property type="project" value="UniProtKB-KW"/>
</dbReference>
<dbReference type="EMBL" id="PFBM01000014">
    <property type="protein sequence ID" value="PIR82448.1"/>
    <property type="molecule type" value="Genomic_DNA"/>
</dbReference>
<comment type="caution">
    <text evidence="1">The sequence shown here is derived from an EMBL/GenBank/DDBJ whole genome shotgun (WGS) entry which is preliminary data.</text>
</comment>
<protein>
    <submittedName>
        <fullName evidence="1">N-acetyl sugar amidotransferase</fullName>
    </submittedName>
</protein>
<dbReference type="Gene3D" id="3.40.50.620">
    <property type="entry name" value="HUPs"/>
    <property type="match status" value="1"/>
</dbReference>
<gene>
    <name evidence="1" type="ORF">COU20_02320</name>
</gene>
<organism evidence="1 2">
    <name type="scientific">Candidatus Kaiserbacteria bacterium CG10_big_fil_rev_8_21_14_0_10_59_10</name>
    <dbReference type="NCBI Taxonomy" id="1974612"/>
    <lineage>
        <taxon>Bacteria</taxon>
        <taxon>Candidatus Kaiseribacteriota</taxon>
    </lineage>
</organism>
<dbReference type="AlphaFoldDB" id="A0A2H0U7Q4"/>
<evidence type="ECO:0000313" key="2">
    <source>
        <dbReference type="Proteomes" id="UP000231379"/>
    </source>
</evidence>
<keyword evidence="1" id="KW-0808">Transferase</keyword>
<dbReference type="Proteomes" id="UP000231379">
    <property type="component" value="Unassembled WGS sequence"/>
</dbReference>
<dbReference type="SUPFAM" id="SSF52402">
    <property type="entry name" value="Adenine nucleotide alpha hydrolases-like"/>
    <property type="match status" value="1"/>
</dbReference>
<proteinExistence type="predicted"/>
<dbReference type="InterPro" id="IPR020022">
    <property type="entry name" value="N-acetyl_sugar_amidoTrfase"/>
</dbReference>